<dbReference type="GO" id="GO:0005524">
    <property type="term" value="F:ATP binding"/>
    <property type="evidence" value="ECO:0007669"/>
    <property type="project" value="UniProtKB-KW"/>
</dbReference>
<dbReference type="RefSeq" id="WP_076700979.1">
    <property type="nucleotide sequence ID" value="NZ_MRDE01000007.1"/>
</dbReference>
<keyword evidence="1" id="KW-0547">Nucleotide-binding</keyword>
<comment type="caution">
    <text evidence="1">The sequence shown here is derived from an EMBL/GenBank/DDBJ whole genome shotgun (WGS) entry which is preliminary data.</text>
</comment>
<evidence type="ECO:0000313" key="2">
    <source>
        <dbReference type="Proteomes" id="UP000187085"/>
    </source>
</evidence>
<dbReference type="AlphaFoldDB" id="A0A1R1LN97"/>
<organism evidence="1 2">
    <name type="scientific">Tersicoccus phoenicis</name>
    <dbReference type="NCBI Taxonomy" id="554083"/>
    <lineage>
        <taxon>Bacteria</taxon>
        <taxon>Bacillati</taxon>
        <taxon>Actinomycetota</taxon>
        <taxon>Actinomycetes</taxon>
        <taxon>Micrococcales</taxon>
        <taxon>Micrococcaceae</taxon>
        <taxon>Tersicoccus</taxon>
    </lineage>
</organism>
<dbReference type="OrthoDB" id="3268468at2"/>
<dbReference type="Proteomes" id="UP000187085">
    <property type="component" value="Unassembled WGS sequence"/>
</dbReference>
<dbReference type="InterPro" id="IPR021456">
    <property type="entry name" value="DUF3107"/>
</dbReference>
<keyword evidence="2" id="KW-1185">Reference proteome</keyword>
<reference evidence="1 2" key="1">
    <citation type="submission" date="2016-12" db="EMBL/GenBank/DDBJ databases">
        <title>Draft genome of Tersicoccus phoenicis 1P05MA.</title>
        <authorList>
            <person name="Nakajima Y."/>
            <person name="Yoshizawa S."/>
            <person name="Nakamura K."/>
            <person name="Ogura Y."/>
            <person name="Hayashi T."/>
            <person name="Kogure K."/>
        </authorList>
    </citation>
    <scope>NUCLEOTIDE SEQUENCE [LARGE SCALE GENOMIC DNA]</scope>
    <source>
        <strain evidence="1 2">1p05MA</strain>
    </source>
</reference>
<keyword evidence="1" id="KW-0067">ATP-binding</keyword>
<protein>
    <submittedName>
        <fullName evidence="1">ATP-binding protein</fullName>
    </submittedName>
</protein>
<name>A0A1R1LN97_9MICC</name>
<evidence type="ECO:0000313" key="1">
    <source>
        <dbReference type="EMBL" id="OMH29009.1"/>
    </source>
</evidence>
<dbReference type="Pfam" id="PF11305">
    <property type="entry name" value="DUF3107"/>
    <property type="match status" value="1"/>
</dbReference>
<sequence length="75" mass="7916">MEIKIGIQNVGREIVFESDQTADAVAAAVAESLAKGTVLTLTDTKGRQIIVPSAVLAYVEVGTEEQRRVGFGALL</sequence>
<gene>
    <name evidence="1" type="ORF">BKD30_01395</name>
</gene>
<dbReference type="EMBL" id="MRDE01000007">
    <property type="protein sequence ID" value="OMH29009.1"/>
    <property type="molecule type" value="Genomic_DNA"/>
</dbReference>
<accession>A0A1R1LN97</accession>
<proteinExistence type="predicted"/>
<dbReference type="STRING" id="554083.BKD30_01395"/>